<sequence>MLPLLVEHIDSAGIAQIDALLIVHRKTTRNAKHDAGGKSG</sequence>
<dbReference type="AlphaFoldDB" id="A0A645CP61"/>
<proteinExistence type="predicted"/>
<evidence type="ECO:0000313" key="1">
    <source>
        <dbReference type="EMBL" id="MPM78870.1"/>
    </source>
</evidence>
<organism evidence="1">
    <name type="scientific">bioreactor metagenome</name>
    <dbReference type="NCBI Taxonomy" id="1076179"/>
    <lineage>
        <taxon>unclassified sequences</taxon>
        <taxon>metagenomes</taxon>
        <taxon>ecological metagenomes</taxon>
    </lineage>
</organism>
<reference evidence="1" key="1">
    <citation type="submission" date="2019-08" db="EMBL/GenBank/DDBJ databases">
        <authorList>
            <person name="Kucharzyk K."/>
            <person name="Murdoch R.W."/>
            <person name="Higgins S."/>
            <person name="Loffler F."/>
        </authorList>
    </citation>
    <scope>NUCLEOTIDE SEQUENCE</scope>
</reference>
<name>A0A645CP61_9ZZZZ</name>
<protein>
    <submittedName>
        <fullName evidence="1">Uncharacterized protein</fullName>
    </submittedName>
</protein>
<accession>A0A645CP61</accession>
<dbReference type="EMBL" id="VSSQ01028961">
    <property type="protein sequence ID" value="MPM78870.1"/>
    <property type="molecule type" value="Genomic_DNA"/>
</dbReference>
<comment type="caution">
    <text evidence="1">The sequence shown here is derived from an EMBL/GenBank/DDBJ whole genome shotgun (WGS) entry which is preliminary data.</text>
</comment>
<gene>
    <name evidence="1" type="ORF">SDC9_125885</name>
</gene>